<dbReference type="Gene3D" id="3.20.20.380">
    <property type="entry name" value="Copper homeostasis (CutC) domain"/>
    <property type="match status" value="1"/>
</dbReference>
<organism evidence="3 4">
    <name type="scientific">Luteimonas rhizosphaericola</name>
    <dbReference type="NCBI Taxonomy" id="3042024"/>
    <lineage>
        <taxon>Bacteria</taxon>
        <taxon>Pseudomonadati</taxon>
        <taxon>Pseudomonadota</taxon>
        <taxon>Gammaproteobacteria</taxon>
        <taxon>Lysobacterales</taxon>
        <taxon>Lysobacteraceae</taxon>
        <taxon>Luteimonas</taxon>
    </lineage>
</organism>
<reference evidence="3 4" key="1">
    <citation type="submission" date="2023-04" db="EMBL/GenBank/DDBJ databases">
        <title>Luteimonas sp. M1R5S18.</title>
        <authorList>
            <person name="Sun J.-Q."/>
        </authorList>
    </citation>
    <scope>NUCLEOTIDE SEQUENCE [LARGE SCALE GENOMIC DNA]</scope>
    <source>
        <strain evidence="3 4">M1R5S18</strain>
    </source>
</reference>
<name>A0ABT6JH18_9GAMM</name>
<dbReference type="PANTHER" id="PTHR12598">
    <property type="entry name" value="COPPER HOMEOSTASIS PROTEIN CUTC"/>
    <property type="match status" value="1"/>
</dbReference>
<dbReference type="Pfam" id="PF03932">
    <property type="entry name" value="CutC"/>
    <property type="match status" value="1"/>
</dbReference>
<comment type="caution">
    <text evidence="2">Once thought to be involved in copper homeostasis, experiments in E.coli have shown this is not the case.</text>
</comment>
<comment type="subcellular location">
    <subcellularLocation>
        <location evidence="2">Cytoplasm</location>
    </subcellularLocation>
</comment>
<dbReference type="Proteomes" id="UP001156831">
    <property type="component" value="Unassembled WGS sequence"/>
</dbReference>
<evidence type="ECO:0000256" key="2">
    <source>
        <dbReference type="HAMAP-Rule" id="MF_00795"/>
    </source>
</evidence>
<evidence type="ECO:0000313" key="4">
    <source>
        <dbReference type="Proteomes" id="UP001156831"/>
    </source>
</evidence>
<accession>A0ABT6JH18</accession>
<evidence type="ECO:0000256" key="1">
    <source>
        <dbReference type="ARBA" id="ARBA00007768"/>
    </source>
</evidence>
<proteinExistence type="inferred from homology"/>
<dbReference type="InterPro" id="IPR036822">
    <property type="entry name" value="CutC-like_dom_sf"/>
</dbReference>
<sequence>MTLEIAANSLESAQAAQAAGAARVELCTALEASGLTPSAGMIARVRERVALPVHVLIRPRAGDFCYSDAEHRTMLADIAHCAASGCDGVVIGALTPDGKVDTARCRELVDAAGAMDTTFHRAIDLCPDMPAALEAVIALGFRRVLSSGGAIDAMAGADMLRRLVEQAAGRLVVMPGAGVSPDNIALLAARTRAREFHASAKVPLATRMRIQVDPELGMAEGELRADGERIRAMVASLRTAVSA</sequence>
<comment type="similarity">
    <text evidence="1 2">Belongs to the CutC family.</text>
</comment>
<keyword evidence="4" id="KW-1185">Reference proteome</keyword>
<comment type="caution">
    <text evidence="3">The sequence shown here is derived from an EMBL/GenBank/DDBJ whole genome shotgun (WGS) entry which is preliminary data.</text>
</comment>
<dbReference type="SUPFAM" id="SSF110395">
    <property type="entry name" value="CutC-like"/>
    <property type="match status" value="1"/>
</dbReference>
<protein>
    <recommendedName>
        <fullName evidence="2">PF03932 family protein CutC</fullName>
    </recommendedName>
</protein>
<dbReference type="EMBL" id="JARXRN010000020">
    <property type="protein sequence ID" value="MDH5829974.1"/>
    <property type="molecule type" value="Genomic_DNA"/>
</dbReference>
<evidence type="ECO:0000313" key="3">
    <source>
        <dbReference type="EMBL" id="MDH5829974.1"/>
    </source>
</evidence>
<gene>
    <name evidence="2" type="primary">cutC</name>
    <name evidence="3" type="ORF">QFW80_05505</name>
</gene>
<dbReference type="InterPro" id="IPR005627">
    <property type="entry name" value="CutC-like"/>
</dbReference>
<dbReference type="HAMAP" id="MF_00795">
    <property type="entry name" value="CutC"/>
    <property type="match status" value="1"/>
</dbReference>
<dbReference type="PANTHER" id="PTHR12598:SF0">
    <property type="entry name" value="COPPER HOMEOSTASIS PROTEIN CUTC HOMOLOG"/>
    <property type="match status" value="1"/>
</dbReference>
<keyword evidence="2" id="KW-0963">Cytoplasm</keyword>